<gene>
    <name evidence="2" type="ORF">ACFQ3T_00800</name>
</gene>
<keyword evidence="1" id="KW-0732">Signal</keyword>
<evidence type="ECO:0000313" key="2">
    <source>
        <dbReference type="EMBL" id="MFD1145656.1"/>
    </source>
</evidence>
<organism evidence="2 3">
    <name type="scientific">Saccharothrix hoggarensis</name>
    <dbReference type="NCBI Taxonomy" id="913853"/>
    <lineage>
        <taxon>Bacteria</taxon>
        <taxon>Bacillati</taxon>
        <taxon>Actinomycetota</taxon>
        <taxon>Actinomycetes</taxon>
        <taxon>Pseudonocardiales</taxon>
        <taxon>Pseudonocardiaceae</taxon>
        <taxon>Saccharothrix</taxon>
    </lineage>
</organism>
<name>A0ABW3QLA9_9PSEU</name>
<evidence type="ECO:0000313" key="3">
    <source>
        <dbReference type="Proteomes" id="UP001597168"/>
    </source>
</evidence>
<dbReference type="SUPFAM" id="SSF69318">
    <property type="entry name" value="Integrin alpha N-terminal domain"/>
    <property type="match status" value="1"/>
</dbReference>
<evidence type="ECO:0008006" key="4">
    <source>
        <dbReference type="Google" id="ProtNLM"/>
    </source>
</evidence>
<dbReference type="RefSeq" id="WP_380718588.1">
    <property type="nucleotide sequence ID" value="NZ_JBHTLK010000002.1"/>
</dbReference>
<keyword evidence="3" id="KW-1185">Reference proteome</keyword>
<comment type="caution">
    <text evidence="2">The sequence shown here is derived from an EMBL/GenBank/DDBJ whole genome shotgun (WGS) entry which is preliminary data.</text>
</comment>
<proteinExistence type="predicted"/>
<dbReference type="EMBL" id="JBHTLK010000002">
    <property type="protein sequence ID" value="MFD1145656.1"/>
    <property type="molecule type" value="Genomic_DNA"/>
</dbReference>
<feature type="chain" id="PRO_5045143290" description="VCBS repeat protein" evidence="1">
    <location>
        <begin position="28"/>
        <end position="345"/>
    </location>
</feature>
<sequence length="345" mass="37111">MNKNRFAALVAAVTTTLSLSLVHHVHAAPMIPDGPGVSLAVNQPDSYRSSFRSYDLTGDDWPDLLARNSASGDLALHRHSGSVNGASTFESGTLVGVGWNMHNWIGVGNFVDSDAKDGSTGDDEAGSSRYLGDIVARRASDGVLMIYPHSGTVNGTSTWLAPVNIGTGWNGIKRIWVADVTQDGYDDIVAMDGQYTVWVYPNLRTLRENNTLGSRIKISANVAGPAGDGRTFYSFTHWYGNAPDFATVETGGGPAYYSPMARPDLTENTWSWTGYRARVLAYGGMYGGIATVADVTGNGNDDILMRQFSGELHLYPVRSSRLDRTDGLDAVVNLGGNWNAYDVIT</sequence>
<dbReference type="InterPro" id="IPR028994">
    <property type="entry name" value="Integrin_alpha_N"/>
</dbReference>
<evidence type="ECO:0000256" key="1">
    <source>
        <dbReference type="SAM" id="SignalP"/>
    </source>
</evidence>
<reference evidence="3" key="1">
    <citation type="journal article" date="2019" name="Int. J. Syst. Evol. Microbiol.">
        <title>The Global Catalogue of Microorganisms (GCM) 10K type strain sequencing project: providing services to taxonomists for standard genome sequencing and annotation.</title>
        <authorList>
            <consortium name="The Broad Institute Genomics Platform"/>
            <consortium name="The Broad Institute Genome Sequencing Center for Infectious Disease"/>
            <person name="Wu L."/>
            <person name="Ma J."/>
        </authorList>
    </citation>
    <scope>NUCLEOTIDE SEQUENCE [LARGE SCALE GENOMIC DNA]</scope>
    <source>
        <strain evidence="3">CCUG 60214</strain>
    </source>
</reference>
<feature type="signal peptide" evidence="1">
    <location>
        <begin position="1"/>
        <end position="27"/>
    </location>
</feature>
<accession>A0ABW3QLA9</accession>
<dbReference type="Proteomes" id="UP001597168">
    <property type="component" value="Unassembled WGS sequence"/>
</dbReference>
<protein>
    <recommendedName>
        <fullName evidence="4">VCBS repeat protein</fullName>
    </recommendedName>
</protein>